<dbReference type="PROSITE" id="PS00131">
    <property type="entry name" value="CARBOXYPEPT_SER_SER"/>
    <property type="match status" value="1"/>
</dbReference>
<dbReference type="Pfam" id="PF00450">
    <property type="entry name" value="Peptidase_S10"/>
    <property type="match status" value="1"/>
</dbReference>
<comment type="caution">
    <text evidence="8">The sequence shown here is derived from an EMBL/GenBank/DDBJ whole genome shotgun (WGS) entry which is preliminary data.</text>
</comment>
<evidence type="ECO:0000256" key="1">
    <source>
        <dbReference type="ARBA" id="ARBA00009431"/>
    </source>
</evidence>
<dbReference type="EC" id="3.4.16.-" evidence="7"/>
<dbReference type="InterPro" id="IPR018202">
    <property type="entry name" value="Ser_caboxypep_ser_AS"/>
</dbReference>
<dbReference type="EMBL" id="ML976617">
    <property type="protein sequence ID" value="KAF1842977.1"/>
    <property type="molecule type" value="Genomic_DNA"/>
</dbReference>
<gene>
    <name evidence="8" type="ORF">K460DRAFT_137168</name>
</gene>
<dbReference type="AlphaFoldDB" id="A0A9P4L641"/>
<protein>
    <recommendedName>
        <fullName evidence="7">Carboxypeptidase</fullName>
        <ecNumber evidence="7">3.4.16.-</ecNumber>
    </recommendedName>
</protein>
<evidence type="ECO:0000256" key="6">
    <source>
        <dbReference type="ARBA" id="ARBA00023180"/>
    </source>
</evidence>
<dbReference type="InterPro" id="IPR029058">
    <property type="entry name" value="AB_hydrolase_fold"/>
</dbReference>
<name>A0A9P4L641_9PLEO</name>
<keyword evidence="9" id="KW-1185">Reference proteome</keyword>
<dbReference type="GO" id="GO:0004185">
    <property type="term" value="F:serine-type carboxypeptidase activity"/>
    <property type="evidence" value="ECO:0007669"/>
    <property type="project" value="UniProtKB-UniRule"/>
</dbReference>
<evidence type="ECO:0000256" key="3">
    <source>
        <dbReference type="ARBA" id="ARBA00022670"/>
    </source>
</evidence>
<organism evidence="8 9">
    <name type="scientific">Cucurbitaria berberidis CBS 394.84</name>
    <dbReference type="NCBI Taxonomy" id="1168544"/>
    <lineage>
        <taxon>Eukaryota</taxon>
        <taxon>Fungi</taxon>
        <taxon>Dikarya</taxon>
        <taxon>Ascomycota</taxon>
        <taxon>Pezizomycotina</taxon>
        <taxon>Dothideomycetes</taxon>
        <taxon>Pleosporomycetidae</taxon>
        <taxon>Pleosporales</taxon>
        <taxon>Pleosporineae</taxon>
        <taxon>Cucurbitariaceae</taxon>
        <taxon>Cucurbitaria</taxon>
    </lineage>
</organism>
<dbReference type="PRINTS" id="PR00724">
    <property type="entry name" value="CRBOXYPTASEC"/>
</dbReference>
<keyword evidence="5 7" id="KW-0378">Hydrolase</keyword>
<keyword evidence="2 7" id="KW-0121">Carboxypeptidase</keyword>
<dbReference type="FunFam" id="3.40.50.1820:FF:000118">
    <property type="entry name" value="Carboxypeptidase"/>
    <property type="match status" value="1"/>
</dbReference>
<keyword evidence="6" id="KW-0325">Glycoprotein</keyword>
<sequence length="599" mass="65975">MQGKLRGDVAATLFASLLEGPLPVSVSSELSTAPAEALLNPKSDFVLSVSPNMQLLSLVALGGLAASAAARSARSVGMKTELSRPSFARPRQAAPLRRRQVEPIITTEASKKFVVNGTAGAIPDVNFDIGESYAGLLPISDKSNETSQLYFWFFPTENKDADDEITIWLNGGPGCSSLEGFLQENGPISWQYGSGPKAVYNPWNWANLTNMVWVEQPVGTGFSQGNATATSQEETAEEFLGFFKNFINTFGLNNRKVYITGESYAGRYVPFIADAMLSKNDTEFYDVKGVMFYDPSVAEDTILRDIPAVPFVDKWSGLFNFNETFLKDIHERADKCGYTNYTETYLTFPPSGKLPEPTNNATVEGCGLWKDIYDAVFYPNPCFDVYDISTTCPLLWDVLGFPGSFDYVVAGTEIYFNRTAVQKAINAPIQPWAECQNGVLDTDTSGQSSWEVIPRIIDGLDRTIIAHGELDYILLYNGTLMTIQNMTWGGLQGFQSPPTENFYVPYHADLSMTSLSAKGIMGKVHTERKLTFVQQALSGHMVPQYQPSSAYRQLEFLLGRIESLESTVPFTTLPQGNSTNSTGYAKRDLAAMKPAVELY</sequence>
<evidence type="ECO:0000313" key="8">
    <source>
        <dbReference type="EMBL" id="KAF1842977.1"/>
    </source>
</evidence>
<dbReference type="Proteomes" id="UP000800039">
    <property type="component" value="Unassembled WGS sequence"/>
</dbReference>
<reference evidence="8" key="1">
    <citation type="submission" date="2020-01" db="EMBL/GenBank/DDBJ databases">
        <authorList>
            <consortium name="DOE Joint Genome Institute"/>
            <person name="Haridas S."/>
            <person name="Albert R."/>
            <person name="Binder M."/>
            <person name="Bloem J."/>
            <person name="Labutti K."/>
            <person name="Salamov A."/>
            <person name="Andreopoulos B."/>
            <person name="Baker S.E."/>
            <person name="Barry K."/>
            <person name="Bills G."/>
            <person name="Bluhm B.H."/>
            <person name="Cannon C."/>
            <person name="Castanera R."/>
            <person name="Culley D.E."/>
            <person name="Daum C."/>
            <person name="Ezra D."/>
            <person name="Gonzalez J.B."/>
            <person name="Henrissat B."/>
            <person name="Kuo A."/>
            <person name="Liang C."/>
            <person name="Lipzen A."/>
            <person name="Lutzoni F."/>
            <person name="Magnuson J."/>
            <person name="Mondo S."/>
            <person name="Nolan M."/>
            <person name="Ohm R."/>
            <person name="Pangilinan J."/>
            <person name="Park H.-J."/>
            <person name="Ramirez L."/>
            <person name="Alfaro M."/>
            <person name="Sun H."/>
            <person name="Tritt A."/>
            <person name="Yoshinaga Y."/>
            <person name="Zwiers L.-H."/>
            <person name="Turgeon B.G."/>
            <person name="Goodwin S.B."/>
            <person name="Spatafora J.W."/>
            <person name="Crous P.W."/>
            <person name="Grigoriev I.V."/>
        </authorList>
    </citation>
    <scope>NUCLEOTIDE SEQUENCE</scope>
    <source>
        <strain evidence="8">CBS 394.84</strain>
    </source>
</reference>
<dbReference type="Gene3D" id="3.40.50.1820">
    <property type="entry name" value="alpha/beta hydrolase"/>
    <property type="match status" value="1"/>
</dbReference>
<accession>A0A9P4L641</accession>
<keyword evidence="3 7" id="KW-0645">Protease</keyword>
<dbReference type="GO" id="GO:0006508">
    <property type="term" value="P:proteolysis"/>
    <property type="evidence" value="ECO:0007669"/>
    <property type="project" value="UniProtKB-KW"/>
</dbReference>
<evidence type="ECO:0000313" key="9">
    <source>
        <dbReference type="Proteomes" id="UP000800039"/>
    </source>
</evidence>
<dbReference type="RefSeq" id="XP_040785540.1">
    <property type="nucleotide sequence ID" value="XM_040926717.1"/>
</dbReference>
<comment type="similarity">
    <text evidence="1 7">Belongs to the peptidase S10 family.</text>
</comment>
<proteinExistence type="inferred from homology"/>
<dbReference type="PANTHER" id="PTHR11802:SF479">
    <property type="entry name" value="CARBOXYPEPTIDASE"/>
    <property type="match status" value="1"/>
</dbReference>
<dbReference type="PANTHER" id="PTHR11802">
    <property type="entry name" value="SERINE PROTEASE FAMILY S10 SERINE CARBOXYPEPTIDASE"/>
    <property type="match status" value="1"/>
</dbReference>
<evidence type="ECO:0000256" key="2">
    <source>
        <dbReference type="ARBA" id="ARBA00022645"/>
    </source>
</evidence>
<dbReference type="SUPFAM" id="SSF53474">
    <property type="entry name" value="alpha/beta-Hydrolases"/>
    <property type="match status" value="1"/>
</dbReference>
<evidence type="ECO:0000256" key="7">
    <source>
        <dbReference type="RuleBase" id="RU361156"/>
    </source>
</evidence>
<dbReference type="GeneID" id="63843969"/>
<evidence type="ECO:0000256" key="4">
    <source>
        <dbReference type="ARBA" id="ARBA00022729"/>
    </source>
</evidence>
<evidence type="ECO:0000256" key="5">
    <source>
        <dbReference type="ARBA" id="ARBA00022801"/>
    </source>
</evidence>
<keyword evidence="4" id="KW-0732">Signal</keyword>
<dbReference type="OrthoDB" id="443318at2759"/>
<dbReference type="InterPro" id="IPR001563">
    <property type="entry name" value="Peptidase_S10"/>
</dbReference>